<dbReference type="VEuPathDB" id="VectorBase:ASIC008646"/>
<organism evidence="1">
    <name type="scientific">Anopheles sinensis</name>
    <name type="common">Mosquito</name>
    <dbReference type="NCBI Taxonomy" id="74873"/>
    <lineage>
        <taxon>Eukaryota</taxon>
        <taxon>Metazoa</taxon>
        <taxon>Ecdysozoa</taxon>
        <taxon>Arthropoda</taxon>
        <taxon>Hexapoda</taxon>
        <taxon>Insecta</taxon>
        <taxon>Pterygota</taxon>
        <taxon>Neoptera</taxon>
        <taxon>Endopterygota</taxon>
        <taxon>Diptera</taxon>
        <taxon>Nematocera</taxon>
        <taxon>Culicoidea</taxon>
        <taxon>Culicidae</taxon>
        <taxon>Anophelinae</taxon>
        <taxon>Anopheles</taxon>
    </lineage>
</organism>
<evidence type="ECO:0000313" key="1">
    <source>
        <dbReference type="EMBL" id="KFB41029.1"/>
    </source>
</evidence>
<sequence length="76" mass="8488">MVFDCLMHVTRVEYITQLFIVTRRPSTLGGPVCGLGQSANIPQYQTLPTGSMDTSSMVKAHLHTLAYAQQYTILWV</sequence>
<keyword evidence="3" id="KW-1185">Reference proteome</keyword>
<accession>A0A084VST5</accession>
<evidence type="ECO:0000313" key="2">
    <source>
        <dbReference type="EnsemblMetazoa" id="ASIC008646-PA"/>
    </source>
</evidence>
<reference evidence="2" key="2">
    <citation type="submission" date="2020-05" db="UniProtKB">
        <authorList>
            <consortium name="EnsemblMetazoa"/>
        </authorList>
    </citation>
    <scope>IDENTIFICATION</scope>
</reference>
<reference evidence="1 3" key="1">
    <citation type="journal article" date="2014" name="BMC Genomics">
        <title>Genome sequence of Anopheles sinensis provides insight into genetics basis of mosquito competence for malaria parasites.</title>
        <authorList>
            <person name="Zhou D."/>
            <person name="Zhang D."/>
            <person name="Ding G."/>
            <person name="Shi L."/>
            <person name="Hou Q."/>
            <person name="Ye Y."/>
            <person name="Xu Y."/>
            <person name="Zhou H."/>
            <person name="Xiong C."/>
            <person name="Li S."/>
            <person name="Yu J."/>
            <person name="Hong S."/>
            <person name="Yu X."/>
            <person name="Zou P."/>
            <person name="Chen C."/>
            <person name="Chang X."/>
            <person name="Wang W."/>
            <person name="Lv Y."/>
            <person name="Sun Y."/>
            <person name="Ma L."/>
            <person name="Shen B."/>
            <person name="Zhu C."/>
        </authorList>
    </citation>
    <scope>NUCLEOTIDE SEQUENCE [LARGE SCALE GENOMIC DNA]</scope>
</reference>
<evidence type="ECO:0000313" key="3">
    <source>
        <dbReference type="Proteomes" id="UP000030765"/>
    </source>
</evidence>
<dbReference type="EMBL" id="KE525057">
    <property type="protein sequence ID" value="KFB41029.1"/>
    <property type="molecule type" value="Genomic_DNA"/>
</dbReference>
<gene>
    <name evidence="1" type="ORF">ZHAS_00008646</name>
</gene>
<dbReference type="Proteomes" id="UP000030765">
    <property type="component" value="Unassembled WGS sequence"/>
</dbReference>
<proteinExistence type="predicted"/>
<protein>
    <submittedName>
        <fullName evidence="1 2">RNA polymerase sigma factor RpoD</fullName>
    </submittedName>
</protein>
<dbReference type="AlphaFoldDB" id="A0A084VST5"/>
<dbReference type="EnsemblMetazoa" id="ASIC008646-RA">
    <property type="protein sequence ID" value="ASIC008646-PA"/>
    <property type="gene ID" value="ASIC008646"/>
</dbReference>
<dbReference type="EMBL" id="ATLV01016141">
    <property type="status" value="NOT_ANNOTATED_CDS"/>
    <property type="molecule type" value="Genomic_DNA"/>
</dbReference>
<name>A0A084VST5_ANOSI</name>